<keyword evidence="2" id="KW-1133">Transmembrane helix</keyword>
<feature type="region of interest" description="Disordered" evidence="1">
    <location>
        <begin position="170"/>
        <end position="189"/>
    </location>
</feature>
<evidence type="ECO:0000313" key="4">
    <source>
        <dbReference type="Proteomes" id="UP001287356"/>
    </source>
</evidence>
<protein>
    <submittedName>
        <fullName evidence="3">Uncharacterized protein</fullName>
    </submittedName>
</protein>
<evidence type="ECO:0000256" key="1">
    <source>
        <dbReference type="SAM" id="MobiDB-lite"/>
    </source>
</evidence>
<sequence length="702" mass="75097">MDTTTGPNGTPSTFIATNTLNGVVETTTTETTLREVVSTFTTLSTVSGAVRTFTTLSTVKSRVSSFTSIKTLAAVAVTGYEVVATIDGGGGIVAYETAPAVVTLTDADGMPTATVTRPPFSTPTLVTLFGADGAPTTTITTSALATPIVTTLRNSAGVPTATVTEYPVVVRPSGRPEPEPGTGTQPPPESQIVVEIYSLSRLEYFIGFFLPPILSVMLTIPVRMIDLAAKQYQPWHALAYGAGRGGAAASESLCLRTGGIHGISSSMRSLAEGSQAPLVFLTTLLTICSVAIVTLSPEAIALKLHGSCSATDFRGCAMTLGVFLAPARAVVVLLAFMTLLIVLISLVLLRRWRSGVAANPWTIAGVAALATNPDVRALFASLPTGRRGRVKHSELVKALAGHMFVLGHFVNDHGVSEYGVMIREEDDSQESDGSGPGIVGVRRQQTDAAEETRHKTEHHLPFLMLSYKGRAAFLVLLTGLMVVILYYNNTWDDTPFEQFMDTSSFGVRALFTLVGICITFFWSSFFTSMAVLSPYQLLSQGPQPAGRSVVLSPPLNAFSGILSAARRRHRYLVTVAFTAILSEFLPLLLSNVPFRVTQTWMTHMVCTWLAMAILTIMWLVVAGGFLVKWPHLPVDPSTIAGAMFYVHDSSIICTFEGLGALGKKERDRRVAGMRLKYEFGDIVGLGGRKRIGVDGSRDDGDT</sequence>
<feature type="transmembrane region" description="Helical" evidence="2">
    <location>
        <begin position="571"/>
        <end position="589"/>
    </location>
</feature>
<dbReference type="EMBL" id="JAULSN010000002">
    <property type="protein sequence ID" value="KAK3378798.1"/>
    <property type="molecule type" value="Genomic_DNA"/>
</dbReference>
<keyword evidence="2" id="KW-0472">Membrane</keyword>
<organism evidence="3 4">
    <name type="scientific">Lasiosphaeria ovina</name>
    <dbReference type="NCBI Taxonomy" id="92902"/>
    <lineage>
        <taxon>Eukaryota</taxon>
        <taxon>Fungi</taxon>
        <taxon>Dikarya</taxon>
        <taxon>Ascomycota</taxon>
        <taxon>Pezizomycotina</taxon>
        <taxon>Sordariomycetes</taxon>
        <taxon>Sordariomycetidae</taxon>
        <taxon>Sordariales</taxon>
        <taxon>Lasiosphaeriaceae</taxon>
        <taxon>Lasiosphaeria</taxon>
    </lineage>
</organism>
<feature type="transmembrane region" description="Helical" evidence="2">
    <location>
        <begin position="204"/>
        <end position="222"/>
    </location>
</feature>
<feature type="transmembrane region" description="Helical" evidence="2">
    <location>
        <begin position="601"/>
        <end position="627"/>
    </location>
</feature>
<dbReference type="PANTHER" id="PTHR37544:SF3">
    <property type="entry name" value="SPRAY"/>
    <property type="match status" value="1"/>
</dbReference>
<accession>A0AAE0KLR2</accession>
<reference evidence="3" key="1">
    <citation type="journal article" date="2023" name="Mol. Phylogenet. Evol.">
        <title>Genome-scale phylogeny and comparative genomics of the fungal order Sordariales.</title>
        <authorList>
            <person name="Hensen N."/>
            <person name="Bonometti L."/>
            <person name="Westerberg I."/>
            <person name="Brannstrom I.O."/>
            <person name="Guillou S."/>
            <person name="Cros-Aarteil S."/>
            <person name="Calhoun S."/>
            <person name="Haridas S."/>
            <person name="Kuo A."/>
            <person name="Mondo S."/>
            <person name="Pangilinan J."/>
            <person name="Riley R."/>
            <person name="LaButti K."/>
            <person name="Andreopoulos B."/>
            <person name="Lipzen A."/>
            <person name="Chen C."/>
            <person name="Yan M."/>
            <person name="Daum C."/>
            <person name="Ng V."/>
            <person name="Clum A."/>
            <person name="Steindorff A."/>
            <person name="Ohm R.A."/>
            <person name="Martin F."/>
            <person name="Silar P."/>
            <person name="Natvig D.O."/>
            <person name="Lalanne C."/>
            <person name="Gautier V."/>
            <person name="Ament-Velasquez S.L."/>
            <person name="Kruys A."/>
            <person name="Hutchinson M.I."/>
            <person name="Powell A.J."/>
            <person name="Barry K."/>
            <person name="Miller A.N."/>
            <person name="Grigoriev I.V."/>
            <person name="Debuchy R."/>
            <person name="Gladieux P."/>
            <person name="Hiltunen Thoren M."/>
            <person name="Johannesson H."/>
        </authorList>
    </citation>
    <scope>NUCLEOTIDE SEQUENCE</scope>
    <source>
        <strain evidence="3">CBS 958.72</strain>
    </source>
</reference>
<keyword evidence="2" id="KW-0812">Transmembrane</keyword>
<feature type="transmembrane region" description="Helical" evidence="2">
    <location>
        <begin position="509"/>
        <end position="532"/>
    </location>
</feature>
<evidence type="ECO:0000256" key="2">
    <source>
        <dbReference type="SAM" id="Phobius"/>
    </source>
</evidence>
<feature type="transmembrane region" description="Helical" evidence="2">
    <location>
        <begin position="329"/>
        <end position="349"/>
    </location>
</feature>
<reference evidence="3" key="2">
    <citation type="submission" date="2023-06" db="EMBL/GenBank/DDBJ databases">
        <authorList>
            <consortium name="Lawrence Berkeley National Laboratory"/>
            <person name="Haridas S."/>
            <person name="Hensen N."/>
            <person name="Bonometti L."/>
            <person name="Westerberg I."/>
            <person name="Brannstrom I.O."/>
            <person name="Guillou S."/>
            <person name="Cros-Aarteil S."/>
            <person name="Calhoun S."/>
            <person name="Kuo A."/>
            <person name="Mondo S."/>
            <person name="Pangilinan J."/>
            <person name="Riley R."/>
            <person name="Labutti K."/>
            <person name="Andreopoulos B."/>
            <person name="Lipzen A."/>
            <person name="Chen C."/>
            <person name="Yanf M."/>
            <person name="Daum C."/>
            <person name="Ng V."/>
            <person name="Clum A."/>
            <person name="Steindorff A."/>
            <person name="Ohm R."/>
            <person name="Martin F."/>
            <person name="Silar P."/>
            <person name="Natvig D."/>
            <person name="Lalanne C."/>
            <person name="Gautier V."/>
            <person name="Ament-Velasquez S.L."/>
            <person name="Kruys A."/>
            <person name="Hutchinson M.I."/>
            <person name="Powell A.J."/>
            <person name="Barry K."/>
            <person name="Miller A.N."/>
            <person name="Grigoriev I.V."/>
            <person name="Debuchy R."/>
            <person name="Gladieux P."/>
            <person name="Thoren M.H."/>
            <person name="Johannesson H."/>
        </authorList>
    </citation>
    <scope>NUCLEOTIDE SEQUENCE</scope>
    <source>
        <strain evidence="3">CBS 958.72</strain>
    </source>
</reference>
<gene>
    <name evidence="3" type="ORF">B0T24DRAFT_521410</name>
</gene>
<dbReference type="InterPro" id="IPR021840">
    <property type="entry name" value="DUF3433"/>
</dbReference>
<dbReference type="Pfam" id="PF11915">
    <property type="entry name" value="DUF3433"/>
    <property type="match status" value="2"/>
</dbReference>
<feature type="transmembrane region" description="Helical" evidence="2">
    <location>
        <begin position="276"/>
        <end position="295"/>
    </location>
</feature>
<feature type="region of interest" description="Disordered" evidence="1">
    <location>
        <begin position="426"/>
        <end position="453"/>
    </location>
</feature>
<dbReference type="AlphaFoldDB" id="A0AAE0KLR2"/>
<dbReference type="Proteomes" id="UP001287356">
    <property type="component" value="Unassembled WGS sequence"/>
</dbReference>
<keyword evidence="4" id="KW-1185">Reference proteome</keyword>
<feature type="transmembrane region" description="Helical" evidence="2">
    <location>
        <begin position="471"/>
        <end position="489"/>
    </location>
</feature>
<dbReference type="PANTHER" id="PTHR37544">
    <property type="entry name" value="SPRAY-RELATED"/>
    <property type="match status" value="1"/>
</dbReference>
<name>A0AAE0KLR2_9PEZI</name>
<proteinExistence type="predicted"/>
<comment type="caution">
    <text evidence="3">The sequence shown here is derived from an EMBL/GenBank/DDBJ whole genome shotgun (WGS) entry which is preliminary data.</text>
</comment>
<evidence type="ECO:0000313" key="3">
    <source>
        <dbReference type="EMBL" id="KAK3378798.1"/>
    </source>
</evidence>